<sequence>MHDLETLWEVPRKPKGVLFVAHGCSHQGSDFWPASQRCKHCLGLPEEMGVRAAALKRGYAVVAVTSYNRDSRCWHNTQAKRSEDLKRLPSILRDVIQEEGLAGLPLFAFGASSGGSLALRLAAVMPEVQGVICQITPVNPSALEVDGGGSRRFPPTVFVHMAQRDPEKAETVAEAIKILKKAGTPATEIKVAPQAVTAALLQRSDQIGGKQAKAIVAALKKGGALDKKGLLKLDPRSSASTWRQMVEPVAGGLSLEADVSQIGELLNVAYARHEIVSEHTAASLAWLEAGGKKKMG</sequence>
<accession>E1Z717</accession>
<dbReference type="GeneID" id="17357833"/>
<dbReference type="Gene3D" id="3.40.50.1820">
    <property type="entry name" value="alpha/beta hydrolase"/>
    <property type="match status" value="1"/>
</dbReference>
<dbReference type="OrthoDB" id="10022521at2759"/>
<dbReference type="InterPro" id="IPR029058">
    <property type="entry name" value="AB_hydrolase_fold"/>
</dbReference>
<organism evidence="2">
    <name type="scientific">Chlorella variabilis</name>
    <name type="common">Green alga</name>
    <dbReference type="NCBI Taxonomy" id="554065"/>
    <lineage>
        <taxon>Eukaryota</taxon>
        <taxon>Viridiplantae</taxon>
        <taxon>Chlorophyta</taxon>
        <taxon>core chlorophytes</taxon>
        <taxon>Trebouxiophyceae</taxon>
        <taxon>Chlorellales</taxon>
        <taxon>Chlorellaceae</taxon>
        <taxon>Chlorella clade</taxon>
        <taxon>Chlorella</taxon>
    </lineage>
</organism>
<dbReference type="RefSeq" id="XP_005850844.1">
    <property type="nucleotide sequence ID" value="XM_005850782.1"/>
</dbReference>
<proteinExistence type="predicted"/>
<dbReference type="PANTHER" id="PTHR35128:SF1">
    <property type="entry name" value="SECRETION-REGULATING GUANINE NUCLEOTIDE EXCHANGE FACTOR"/>
    <property type="match status" value="1"/>
</dbReference>
<dbReference type="OMA" id="KLPIMAM"/>
<dbReference type="eggNOG" id="ENOG502QS1G">
    <property type="taxonomic scope" value="Eukaryota"/>
</dbReference>
<name>E1Z717_CHLVA</name>
<dbReference type="InParanoid" id="E1Z717"/>
<dbReference type="EMBL" id="GL433837">
    <property type="protein sequence ID" value="EFN58742.1"/>
    <property type="molecule type" value="Genomic_DNA"/>
</dbReference>
<dbReference type="PANTHER" id="PTHR35128">
    <property type="entry name" value="SECRETION-REGULATING GUANINE NUCLEOTIDE EXCHANGE FACTOR"/>
    <property type="match status" value="1"/>
</dbReference>
<dbReference type="FunCoup" id="E1Z717">
    <property type="interactions" value="101"/>
</dbReference>
<dbReference type="Proteomes" id="UP000008141">
    <property type="component" value="Unassembled WGS sequence"/>
</dbReference>
<evidence type="ECO:0000313" key="2">
    <source>
        <dbReference type="Proteomes" id="UP000008141"/>
    </source>
</evidence>
<keyword evidence="2" id="KW-1185">Reference proteome</keyword>
<protein>
    <recommendedName>
        <fullName evidence="3">AB hydrolase-1 domain-containing protein</fullName>
    </recommendedName>
</protein>
<reference evidence="1 2" key="1">
    <citation type="journal article" date="2010" name="Plant Cell">
        <title>The Chlorella variabilis NC64A genome reveals adaptation to photosymbiosis, coevolution with viruses, and cryptic sex.</title>
        <authorList>
            <person name="Blanc G."/>
            <person name="Duncan G."/>
            <person name="Agarkova I."/>
            <person name="Borodovsky M."/>
            <person name="Gurnon J."/>
            <person name="Kuo A."/>
            <person name="Lindquist E."/>
            <person name="Lucas S."/>
            <person name="Pangilinan J."/>
            <person name="Polle J."/>
            <person name="Salamov A."/>
            <person name="Terry A."/>
            <person name="Yamada T."/>
            <person name="Dunigan D.D."/>
            <person name="Grigoriev I.V."/>
            <person name="Claverie J.M."/>
            <person name="Van Etten J.L."/>
        </authorList>
    </citation>
    <scope>NUCLEOTIDE SEQUENCE [LARGE SCALE GENOMIC DNA]</scope>
    <source>
        <strain evidence="1 2">NC64A</strain>
    </source>
</reference>
<dbReference type="KEGG" id="cvr:CHLNCDRAFT_140438"/>
<gene>
    <name evidence="1" type="ORF">CHLNCDRAFT_140438</name>
</gene>
<evidence type="ECO:0000313" key="1">
    <source>
        <dbReference type="EMBL" id="EFN58742.1"/>
    </source>
</evidence>
<evidence type="ECO:0008006" key="3">
    <source>
        <dbReference type="Google" id="ProtNLM"/>
    </source>
</evidence>
<dbReference type="SUPFAM" id="SSF53474">
    <property type="entry name" value="alpha/beta-Hydrolases"/>
    <property type="match status" value="1"/>
</dbReference>
<dbReference type="AlphaFoldDB" id="E1Z717"/>